<feature type="compositionally biased region" description="Polar residues" evidence="1">
    <location>
        <begin position="333"/>
        <end position="344"/>
    </location>
</feature>
<feature type="region of interest" description="Disordered" evidence="1">
    <location>
        <begin position="311"/>
        <end position="443"/>
    </location>
</feature>
<evidence type="ECO:0008006" key="4">
    <source>
        <dbReference type="Google" id="ProtNLM"/>
    </source>
</evidence>
<feature type="compositionally biased region" description="Low complexity" evidence="1">
    <location>
        <begin position="146"/>
        <end position="166"/>
    </location>
</feature>
<dbReference type="eggNOG" id="ENOG502S5VM">
    <property type="taxonomic scope" value="Eukaryota"/>
</dbReference>
<feature type="compositionally biased region" description="Gly residues" evidence="1">
    <location>
        <begin position="387"/>
        <end position="401"/>
    </location>
</feature>
<dbReference type="OrthoDB" id="5361617at2759"/>
<dbReference type="Gene3D" id="3.40.50.1010">
    <property type="entry name" value="5'-nuclease"/>
    <property type="match status" value="1"/>
</dbReference>
<dbReference type="EMBL" id="KB446555">
    <property type="protein sequence ID" value="EME87915.1"/>
    <property type="molecule type" value="Genomic_DNA"/>
</dbReference>
<dbReference type="KEGG" id="pfj:MYCFIDRAFT_98585"/>
<dbReference type="RefSeq" id="XP_007921183.1">
    <property type="nucleotide sequence ID" value="XM_007922992.1"/>
</dbReference>
<dbReference type="Proteomes" id="UP000016932">
    <property type="component" value="Unassembled WGS sequence"/>
</dbReference>
<evidence type="ECO:0000313" key="3">
    <source>
        <dbReference type="Proteomes" id="UP000016932"/>
    </source>
</evidence>
<accession>N1Q6E6</accession>
<name>N1Q6E6_PSEFD</name>
<feature type="non-terminal residue" evidence="2">
    <location>
        <position position="1"/>
    </location>
</feature>
<sequence length="443" mass="48842">PARRVFNCIVDDSALVAGVKRSTRNGIRQWVKHGQIRLFVPLHALEELSRQKNGKHKHSEDVRETLQWLDEATTNFPDVVTLQGADETYERWAEVERFVVPRTLFSENNHEHELDLVESNASYEDPAGPADKCEQPVKESVSSVASDLTPSLSPSSLRSMHSSASPVSPPTSPQKASMSPVNEMASLSLAGTRPTSSSASVPQPLQPLFNYILWRVHQEVDPVAALESFIFLCNDPRKVSFAKGFDIKTKRLEQLREAIGREDRDYKNRLALQNKEGQNLEAQSCEAPAQGKPTDVALDEEKEPLFKPPKAPAAMLQKHQSKVLDPNDFSRGGQAQQTNKTAQTDLPPKSPREGHVSYRSSPRGHHALPFAPRGNFRGRGNYRGAQRGRGGGPFQGRGGFNNGPVASTETATPASQIDPNSFTRPISRGAPNSTRGSRKLWVP</sequence>
<feature type="region of interest" description="Disordered" evidence="1">
    <location>
        <begin position="122"/>
        <end position="182"/>
    </location>
</feature>
<evidence type="ECO:0000313" key="2">
    <source>
        <dbReference type="EMBL" id="EME87915.1"/>
    </source>
</evidence>
<keyword evidence="3" id="KW-1185">Reference proteome</keyword>
<organism evidence="2 3">
    <name type="scientific">Pseudocercospora fijiensis (strain CIRAD86)</name>
    <name type="common">Black leaf streak disease fungus</name>
    <name type="synonym">Mycosphaerella fijiensis</name>
    <dbReference type="NCBI Taxonomy" id="383855"/>
    <lineage>
        <taxon>Eukaryota</taxon>
        <taxon>Fungi</taxon>
        <taxon>Dikarya</taxon>
        <taxon>Ascomycota</taxon>
        <taxon>Pezizomycotina</taxon>
        <taxon>Dothideomycetes</taxon>
        <taxon>Dothideomycetidae</taxon>
        <taxon>Mycosphaerellales</taxon>
        <taxon>Mycosphaerellaceae</taxon>
        <taxon>Pseudocercospora</taxon>
    </lineage>
</organism>
<dbReference type="GeneID" id="19342980"/>
<dbReference type="STRING" id="383855.N1Q6E6"/>
<feature type="non-terminal residue" evidence="2">
    <location>
        <position position="443"/>
    </location>
</feature>
<gene>
    <name evidence="2" type="ORF">MYCFIDRAFT_98585</name>
</gene>
<feature type="compositionally biased region" description="Polar residues" evidence="1">
    <location>
        <begin position="405"/>
        <end position="435"/>
    </location>
</feature>
<reference evidence="2 3" key="1">
    <citation type="journal article" date="2012" name="PLoS Pathog.">
        <title>Diverse lifestyles and strategies of plant pathogenesis encoded in the genomes of eighteen Dothideomycetes fungi.</title>
        <authorList>
            <person name="Ohm R.A."/>
            <person name="Feau N."/>
            <person name="Henrissat B."/>
            <person name="Schoch C.L."/>
            <person name="Horwitz B.A."/>
            <person name="Barry K.W."/>
            <person name="Condon B.J."/>
            <person name="Copeland A.C."/>
            <person name="Dhillon B."/>
            <person name="Glaser F."/>
            <person name="Hesse C.N."/>
            <person name="Kosti I."/>
            <person name="LaButti K."/>
            <person name="Lindquist E.A."/>
            <person name="Lucas S."/>
            <person name="Salamov A.A."/>
            <person name="Bradshaw R.E."/>
            <person name="Ciuffetti L."/>
            <person name="Hamelin R.C."/>
            <person name="Kema G.H.J."/>
            <person name="Lawrence C."/>
            <person name="Scott J.A."/>
            <person name="Spatafora J.W."/>
            <person name="Turgeon B.G."/>
            <person name="de Wit P.J.G.M."/>
            <person name="Zhong S."/>
            <person name="Goodwin S.B."/>
            <person name="Grigoriev I.V."/>
        </authorList>
    </citation>
    <scope>NUCLEOTIDE SEQUENCE [LARGE SCALE GENOMIC DNA]</scope>
    <source>
        <strain evidence="2 3">CIRAD86</strain>
    </source>
</reference>
<feature type="compositionally biased region" description="Low complexity" evidence="1">
    <location>
        <begin position="373"/>
        <end position="385"/>
    </location>
</feature>
<dbReference type="HOGENOM" id="CLU_647214_0_0_1"/>
<dbReference type="AlphaFoldDB" id="N1Q6E6"/>
<proteinExistence type="predicted"/>
<dbReference type="VEuPathDB" id="FungiDB:MYCFIDRAFT_98585"/>
<protein>
    <recommendedName>
        <fullName evidence="4">PIN domain-containing protein</fullName>
    </recommendedName>
</protein>
<evidence type="ECO:0000256" key="1">
    <source>
        <dbReference type="SAM" id="MobiDB-lite"/>
    </source>
</evidence>